<dbReference type="OrthoDB" id="6157306at2"/>
<reference evidence="2 3" key="1">
    <citation type="submission" date="2019-03" db="EMBL/GenBank/DDBJ databases">
        <title>Genomic Encyclopedia of Type Strains, Phase IV (KMG-IV): sequencing the most valuable type-strain genomes for metagenomic binning, comparative biology and taxonomic classification.</title>
        <authorList>
            <person name="Goeker M."/>
        </authorList>
    </citation>
    <scope>NUCLEOTIDE SEQUENCE [LARGE SCALE GENOMIC DNA]</scope>
    <source>
        <strain evidence="2 3">DSM 100451</strain>
    </source>
</reference>
<accession>A0A4R1QWI4</accession>
<name>A0A4R1QWI4_9FIRM</name>
<protein>
    <recommendedName>
        <fullName evidence="4">Lipoprotein</fullName>
    </recommendedName>
</protein>
<dbReference type="EMBL" id="SLUM01000009">
    <property type="protein sequence ID" value="TCL57833.1"/>
    <property type="molecule type" value="Genomic_DNA"/>
</dbReference>
<evidence type="ECO:0000256" key="1">
    <source>
        <dbReference type="SAM" id="SignalP"/>
    </source>
</evidence>
<evidence type="ECO:0008006" key="4">
    <source>
        <dbReference type="Google" id="ProtNLM"/>
    </source>
</evidence>
<dbReference type="Proteomes" id="UP000295184">
    <property type="component" value="Unassembled WGS sequence"/>
</dbReference>
<evidence type="ECO:0000313" key="3">
    <source>
        <dbReference type="Proteomes" id="UP000295184"/>
    </source>
</evidence>
<comment type="caution">
    <text evidence="2">The sequence shown here is derived from an EMBL/GenBank/DDBJ whole genome shotgun (WGS) entry which is preliminary data.</text>
</comment>
<sequence length="257" mass="27543">MKHRSVLAALCAALLLSACSAPGNTPVAVSDPVSVSSSSAPDPVSAALDACDYAYHDYTEEFVAEHPDPVQLNNGLDGAPDYYKSYVQPDEACMDVQQAVNTAACWMEAASGIPLAEYQFTTYAFRRTDYQNGERTIWSVDCWQAPDGTDEGSFHFIALLDAINGQLLSLNVKPPLNSGLYASDSSDSLELFRAMLPALFEEMGLPAVESVQQAEDSSNNLAPVLISTASGNYRADYGVSEKTAQLTFLALDGAFLV</sequence>
<organism evidence="2 3">
    <name type="scientific">Allofournierella massiliensis</name>
    <dbReference type="NCBI Taxonomy" id="1650663"/>
    <lineage>
        <taxon>Bacteria</taxon>
        <taxon>Bacillati</taxon>
        <taxon>Bacillota</taxon>
        <taxon>Clostridia</taxon>
        <taxon>Eubacteriales</taxon>
        <taxon>Oscillospiraceae</taxon>
        <taxon>Allofournierella</taxon>
    </lineage>
</organism>
<gene>
    <name evidence="2" type="ORF">EDD77_109108</name>
</gene>
<dbReference type="STRING" id="1650663.GCA_001486665_01178"/>
<dbReference type="AlphaFoldDB" id="A0A4R1QWI4"/>
<proteinExistence type="predicted"/>
<dbReference type="PROSITE" id="PS51257">
    <property type="entry name" value="PROKAR_LIPOPROTEIN"/>
    <property type="match status" value="1"/>
</dbReference>
<keyword evidence="1" id="KW-0732">Signal</keyword>
<feature type="signal peptide" evidence="1">
    <location>
        <begin position="1"/>
        <end position="23"/>
    </location>
</feature>
<dbReference type="RefSeq" id="WP_058963655.1">
    <property type="nucleotide sequence ID" value="NZ_CABKVM010000015.1"/>
</dbReference>
<feature type="chain" id="PRO_5038838492" description="Lipoprotein" evidence="1">
    <location>
        <begin position="24"/>
        <end position="257"/>
    </location>
</feature>
<evidence type="ECO:0000313" key="2">
    <source>
        <dbReference type="EMBL" id="TCL57833.1"/>
    </source>
</evidence>
<dbReference type="GeneID" id="97382593"/>